<protein>
    <recommendedName>
        <fullName evidence="3">Transposase</fullName>
    </recommendedName>
</protein>
<organism evidence="1 2">
    <name type="scientific">Rhizobium jaguaris</name>
    <dbReference type="NCBI Taxonomy" id="1312183"/>
    <lineage>
        <taxon>Bacteria</taxon>
        <taxon>Pseudomonadati</taxon>
        <taxon>Pseudomonadota</taxon>
        <taxon>Alphaproteobacteria</taxon>
        <taxon>Hyphomicrobiales</taxon>
        <taxon>Rhizobiaceae</taxon>
        <taxon>Rhizobium/Agrobacterium group</taxon>
        <taxon>Rhizobium</taxon>
    </lineage>
</organism>
<accession>A0A387G492</accession>
<keyword evidence="2" id="KW-1185">Reference proteome</keyword>
<keyword evidence="1" id="KW-0614">Plasmid</keyword>
<geneLocation type="plasmid" evidence="2">
    <name>prccge525b</name>
</geneLocation>
<evidence type="ECO:0000313" key="2">
    <source>
        <dbReference type="Proteomes" id="UP000282195"/>
    </source>
</evidence>
<dbReference type="KEGG" id="rjg:CCGE525_36090"/>
<reference evidence="1 2" key="1">
    <citation type="submission" date="2018-10" db="EMBL/GenBank/DDBJ databases">
        <title>Rhizobium etli, R. leguminosarum and a new Rhizobium genospecies from Phaseolus dumosus.</title>
        <authorList>
            <person name="Ramirez-Puebla S.T."/>
            <person name="Rogel-Hernandez M.A."/>
            <person name="Guerrero G."/>
            <person name="Ormeno-Orrillo E."/>
            <person name="Martinez-Romero J.C."/>
            <person name="Negrete-Yankelevich S."/>
            <person name="Martinez-Romero E."/>
        </authorList>
    </citation>
    <scope>NUCLEOTIDE SEQUENCE [LARGE SCALE GENOMIC DNA]</scope>
    <source>
        <strain evidence="1 2">CCGE525</strain>
        <plasmid evidence="2">prccge525b</plasmid>
    </source>
</reference>
<evidence type="ECO:0000313" key="1">
    <source>
        <dbReference type="EMBL" id="AYG64175.1"/>
    </source>
</evidence>
<dbReference type="OrthoDB" id="8089897at2"/>
<dbReference type="RefSeq" id="WP_120709072.1">
    <property type="nucleotide sequence ID" value="NZ_CP032696.1"/>
</dbReference>
<evidence type="ECO:0008006" key="3">
    <source>
        <dbReference type="Google" id="ProtNLM"/>
    </source>
</evidence>
<dbReference type="EMBL" id="CP032696">
    <property type="protein sequence ID" value="AYG64175.1"/>
    <property type="molecule type" value="Genomic_DNA"/>
</dbReference>
<dbReference type="AlphaFoldDB" id="A0A387G492"/>
<sequence length="62" mass="7206">MSRESSIKYEIRYRADLRVATTVAESAVNFLVAKSIGKKRQMRWSQYGGYIFLIQSTMRKAN</sequence>
<proteinExistence type="predicted"/>
<dbReference type="Proteomes" id="UP000282195">
    <property type="component" value="Plasmid pRCCGE525b"/>
</dbReference>
<gene>
    <name evidence="1" type="ORF">CCGE525_36090</name>
</gene>
<name>A0A387G492_9HYPH</name>